<organism evidence="9 10">
    <name type="scientific">Pseudomonas fragi</name>
    <dbReference type="NCBI Taxonomy" id="296"/>
    <lineage>
        <taxon>Bacteria</taxon>
        <taxon>Pseudomonadati</taxon>
        <taxon>Pseudomonadota</taxon>
        <taxon>Gammaproteobacteria</taxon>
        <taxon>Pseudomonadales</taxon>
        <taxon>Pseudomonadaceae</taxon>
        <taxon>Pseudomonas</taxon>
    </lineage>
</organism>
<proteinExistence type="predicted"/>
<evidence type="ECO:0008006" key="11">
    <source>
        <dbReference type="Google" id="ProtNLM"/>
    </source>
</evidence>
<evidence type="ECO:0000256" key="4">
    <source>
        <dbReference type="ARBA" id="ARBA00022852"/>
    </source>
</evidence>
<evidence type="ECO:0000313" key="10">
    <source>
        <dbReference type="Proteomes" id="UP000564604"/>
    </source>
</evidence>
<evidence type="ECO:0000256" key="8">
    <source>
        <dbReference type="SAM" id="SignalP"/>
    </source>
</evidence>
<dbReference type="AlphaFoldDB" id="A0A9Q5B197"/>
<feature type="chain" id="PRO_5040242135" description="Lipoprotein" evidence="8">
    <location>
        <begin position="19"/>
        <end position="61"/>
    </location>
</feature>
<feature type="signal peptide" evidence="8">
    <location>
        <begin position="1"/>
        <end position="18"/>
    </location>
</feature>
<protein>
    <recommendedName>
        <fullName evidence="11">Lipoprotein</fullName>
    </recommendedName>
</protein>
<keyword evidence="7" id="KW-0449">Lipoprotein</keyword>
<evidence type="ECO:0000256" key="3">
    <source>
        <dbReference type="ARBA" id="ARBA00022729"/>
    </source>
</evidence>
<evidence type="ECO:0000256" key="2">
    <source>
        <dbReference type="ARBA" id="ARBA00022612"/>
    </source>
</evidence>
<evidence type="ECO:0000256" key="7">
    <source>
        <dbReference type="ARBA" id="ARBA00023288"/>
    </source>
</evidence>
<comment type="caution">
    <text evidence="9">The sequence shown here is derived from an EMBL/GenBank/DDBJ whole genome shotgun (WGS) entry which is preliminary data.</text>
</comment>
<gene>
    <name evidence="9" type="ORF">HBN89_06370</name>
</gene>
<evidence type="ECO:0000313" key="9">
    <source>
        <dbReference type="EMBL" id="NNB48901.1"/>
    </source>
</evidence>
<dbReference type="Proteomes" id="UP000564604">
    <property type="component" value="Unassembled WGS sequence"/>
</dbReference>
<dbReference type="GO" id="GO:0016020">
    <property type="term" value="C:membrane"/>
    <property type="evidence" value="ECO:0007669"/>
    <property type="project" value="UniProtKB-SubCell"/>
</dbReference>
<evidence type="ECO:0000256" key="6">
    <source>
        <dbReference type="ARBA" id="ARBA00023142"/>
    </source>
</evidence>
<dbReference type="PROSITE" id="PS51257">
    <property type="entry name" value="PROKAR_LIPOPROTEIN"/>
    <property type="match status" value="1"/>
</dbReference>
<dbReference type="InterPro" id="IPR010346">
    <property type="entry name" value="O-spanin"/>
</dbReference>
<keyword evidence="5" id="KW-0472">Membrane</keyword>
<dbReference type="EMBL" id="JAAQYX010000006">
    <property type="protein sequence ID" value="NNB48901.1"/>
    <property type="molecule type" value="Genomic_DNA"/>
</dbReference>
<name>A0A9Q5B197_PSEFR</name>
<reference evidence="9 10" key="1">
    <citation type="journal article" date="2020" name="Front. Microbiol.">
        <title>Genetic Organization of the aprX-lipA2 Operon Affects the Proteolytic Potential of Pseudomonas Species in Milk.</title>
        <authorList>
            <person name="Maier C."/>
            <person name="Huptas C."/>
            <person name="von Neubeck M."/>
            <person name="Scherer S."/>
            <person name="Wenning M."/>
            <person name="Lucking G."/>
        </authorList>
    </citation>
    <scope>NUCLEOTIDE SEQUENCE [LARGE SCALE GENOMIC DNA]</scope>
    <source>
        <strain evidence="9 10">WS 5094</strain>
    </source>
</reference>
<keyword evidence="2" id="KW-1188">Viral release from host cell</keyword>
<keyword evidence="6" id="KW-0578">Host cell lysis by virus</keyword>
<keyword evidence="4" id="KW-0204">Cytolysis</keyword>
<comment type="subcellular location">
    <subcellularLocation>
        <location evidence="1">Membrane</location>
        <topology evidence="1">Lipid-anchor</topology>
    </subcellularLocation>
</comment>
<sequence>MPKTRNLSLLLTSLLALSACTSVPPVCQPIPSPPAALMQPPPNLQQMLDRIMPTSLPPTRK</sequence>
<keyword evidence="3 8" id="KW-0732">Signal</keyword>
<accession>A0A9Q5B197</accession>
<evidence type="ECO:0000256" key="1">
    <source>
        <dbReference type="ARBA" id="ARBA00004635"/>
    </source>
</evidence>
<dbReference type="GO" id="GO:0044659">
    <property type="term" value="P:viral release from host cell by cytolysis"/>
    <property type="evidence" value="ECO:0007669"/>
    <property type="project" value="InterPro"/>
</dbReference>
<dbReference type="Pfam" id="PF06085">
    <property type="entry name" value="Rz1"/>
    <property type="match status" value="1"/>
</dbReference>
<evidence type="ECO:0000256" key="5">
    <source>
        <dbReference type="ARBA" id="ARBA00023136"/>
    </source>
</evidence>